<evidence type="ECO:0000313" key="4">
    <source>
        <dbReference type="EMBL" id="GHB90909.1"/>
    </source>
</evidence>
<keyword evidence="2" id="KW-0732">Signal</keyword>
<dbReference type="Pfam" id="PF00144">
    <property type="entry name" value="Beta-lactamase"/>
    <property type="match status" value="1"/>
</dbReference>
<feature type="domain" description="Beta-lactamase-related" evidence="3">
    <location>
        <begin position="45"/>
        <end position="341"/>
    </location>
</feature>
<sequence>MRSVFSLLTPLLAVSSLSAQTFDAKRVQDYIDARVDRELNQSIIVGVISLSGEKYFTAGEVSAKDPRPPKPEDVFEIGAVTDIFTATAAASLVVDRQITWMQPVNAYLPEYVGTPHFGHLPLQLVHLVTHTSGLPHNPPNLQPKDVSDPFADFTNDHTYVAISVIGLTIPPGSEYRFSMLGYGLLGHVLTLRTGQTFNELIQTRVSQPLTLQDTTAVLDPAKMVPGHQGLQEVPNWHWDGLAGGGGLYSSARDLLRLTAANMSMIKLDKDDERAVRTTQNVFTKTSMPNTMIGYGWHVTRKALQAVYWQNGKTGGYAAFVGFNPSTKTGCVVLTNSAQGLDDVGFYILDPEQYPLPKPPPSGLRPAKQLMKYEGTYQVGPDAKIDITRDGEKLYAQIPGQPRYRVYPVGKNEFAYATGDVRIIFDDSKRGVNGITMLIGLKKIQGKRIK</sequence>
<dbReference type="AlphaFoldDB" id="A0A8J3DEM6"/>
<keyword evidence="5" id="KW-1185">Reference proteome</keyword>
<evidence type="ECO:0000256" key="2">
    <source>
        <dbReference type="SAM" id="SignalP"/>
    </source>
</evidence>
<dbReference type="Proteomes" id="UP000642829">
    <property type="component" value="Unassembled WGS sequence"/>
</dbReference>
<organism evidence="4 5">
    <name type="scientific">Cerasicoccus arenae</name>
    <dbReference type="NCBI Taxonomy" id="424488"/>
    <lineage>
        <taxon>Bacteria</taxon>
        <taxon>Pseudomonadati</taxon>
        <taxon>Verrucomicrobiota</taxon>
        <taxon>Opitutia</taxon>
        <taxon>Puniceicoccales</taxon>
        <taxon>Cerasicoccaceae</taxon>
        <taxon>Cerasicoccus</taxon>
    </lineage>
</organism>
<name>A0A8J3DEM6_9BACT</name>
<accession>A0A8J3DEM6</accession>
<dbReference type="EMBL" id="BMXG01000001">
    <property type="protein sequence ID" value="GHB90909.1"/>
    <property type="molecule type" value="Genomic_DNA"/>
</dbReference>
<proteinExistence type="inferred from homology"/>
<reference evidence="4" key="1">
    <citation type="journal article" date="2014" name="Int. J. Syst. Evol. Microbiol.">
        <title>Complete genome sequence of Corynebacterium casei LMG S-19264T (=DSM 44701T), isolated from a smear-ripened cheese.</title>
        <authorList>
            <consortium name="US DOE Joint Genome Institute (JGI-PGF)"/>
            <person name="Walter F."/>
            <person name="Albersmeier A."/>
            <person name="Kalinowski J."/>
            <person name="Ruckert C."/>
        </authorList>
    </citation>
    <scope>NUCLEOTIDE SEQUENCE</scope>
    <source>
        <strain evidence="4">KCTC 12870</strain>
    </source>
</reference>
<evidence type="ECO:0000256" key="1">
    <source>
        <dbReference type="ARBA" id="ARBA00038473"/>
    </source>
</evidence>
<comment type="caution">
    <text evidence="4">The sequence shown here is derived from an EMBL/GenBank/DDBJ whole genome shotgun (WGS) entry which is preliminary data.</text>
</comment>
<dbReference type="PANTHER" id="PTHR22935:SF95">
    <property type="entry name" value="BETA-LACTAMASE-LIKE 1-RELATED"/>
    <property type="match status" value="1"/>
</dbReference>
<protein>
    <recommendedName>
        <fullName evidence="3">Beta-lactamase-related domain-containing protein</fullName>
    </recommendedName>
</protein>
<gene>
    <name evidence="4" type="ORF">GCM10007047_02200</name>
</gene>
<feature type="signal peptide" evidence="2">
    <location>
        <begin position="1"/>
        <end position="21"/>
    </location>
</feature>
<dbReference type="InterPro" id="IPR012338">
    <property type="entry name" value="Beta-lactam/transpept-like"/>
</dbReference>
<comment type="similarity">
    <text evidence="1">Belongs to the beta-lactamase family.</text>
</comment>
<dbReference type="PANTHER" id="PTHR22935">
    <property type="entry name" value="PENICILLIN-BINDING PROTEIN"/>
    <property type="match status" value="1"/>
</dbReference>
<feature type="chain" id="PRO_5035149092" description="Beta-lactamase-related domain-containing protein" evidence="2">
    <location>
        <begin position="22"/>
        <end position="449"/>
    </location>
</feature>
<dbReference type="SUPFAM" id="SSF56601">
    <property type="entry name" value="beta-lactamase/transpeptidase-like"/>
    <property type="match status" value="1"/>
</dbReference>
<dbReference type="InterPro" id="IPR001466">
    <property type="entry name" value="Beta-lactam-related"/>
</dbReference>
<dbReference type="InterPro" id="IPR051478">
    <property type="entry name" value="Beta-lactamase-like_AB/R"/>
</dbReference>
<evidence type="ECO:0000313" key="5">
    <source>
        <dbReference type="Proteomes" id="UP000642829"/>
    </source>
</evidence>
<dbReference type="Gene3D" id="3.40.710.10">
    <property type="entry name" value="DD-peptidase/beta-lactamase superfamily"/>
    <property type="match status" value="1"/>
</dbReference>
<evidence type="ECO:0000259" key="3">
    <source>
        <dbReference type="Pfam" id="PF00144"/>
    </source>
</evidence>
<reference evidence="4" key="2">
    <citation type="submission" date="2020-09" db="EMBL/GenBank/DDBJ databases">
        <authorList>
            <person name="Sun Q."/>
            <person name="Kim S."/>
        </authorList>
    </citation>
    <scope>NUCLEOTIDE SEQUENCE</scope>
    <source>
        <strain evidence="4">KCTC 12870</strain>
    </source>
</reference>